<feature type="region of interest" description="Disordered" evidence="1">
    <location>
        <begin position="1"/>
        <end position="50"/>
    </location>
</feature>
<dbReference type="AlphaFoldDB" id="A0A6P2G3S2"/>
<name>A0A6P2G3S2_9BURK</name>
<accession>A0A6P2G3S2</accession>
<evidence type="ECO:0000256" key="1">
    <source>
        <dbReference type="SAM" id="MobiDB-lite"/>
    </source>
</evidence>
<dbReference type="Proteomes" id="UP000494201">
    <property type="component" value="Unassembled WGS sequence"/>
</dbReference>
<evidence type="ECO:0000313" key="2">
    <source>
        <dbReference type="EMBL" id="VVU48328.1"/>
    </source>
</evidence>
<dbReference type="EMBL" id="CABVLY010000002">
    <property type="protein sequence ID" value="VVU48328.1"/>
    <property type="molecule type" value="Genomic_DNA"/>
</dbReference>
<reference evidence="2 3" key="1">
    <citation type="submission" date="2019-09" db="EMBL/GenBank/DDBJ databases">
        <authorList>
            <person name="Depoorter E."/>
        </authorList>
    </citation>
    <scope>NUCLEOTIDE SEQUENCE [LARGE SCALE GENOMIC DNA]</scope>
    <source>
        <strain evidence="2">LMG 20980</strain>
    </source>
</reference>
<proteinExistence type="predicted"/>
<sequence length="98" mass="10010">MIAPVRSRRFDVTAPPAPPPIAPPMTEPVLPPTAPPTAAPATPPSAPPSALFKSPAIAGSAVAPARAATTRAGAIFFHIPVFFLVRNLVIEGPLAMTI</sequence>
<protein>
    <submittedName>
        <fullName evidence="2">Uncharacterized protein</fullName>
    </submittedName>
</protein>
<organism evidence="2 3">
    <name type="scientific">Burkholderia anthina</name>
    <dbReference type="NCBI Taxonomy" id="179879"/>
    <lineage>
        <taxon>Bacteria</taxon>
        <taxon>Pseudomonadati</taxon>
        <taxon>Pseudomonadota</taxon>
        <taxon>Betaproteobacteria</taxon>
        <taxon>Burkholderiales</taxon>
        <taxon>Burkholderiaceae</taxon>
        <taxon>Burkholderia</taxon>
        <taxon>Burkholderia cepacia complex</taxon>
    </lineage>
</organism>
<feature type="compositionally biased region" description="Pro residues" evidence="1">
    <location>
        <begin position="15"/>
        <end position="47"/>
    </location>
</feature>
<evidence type="ECO:0000313" key="3">
    <source>
        <dbReference type="Proteomes" id="UP000494201"/>
    </source>
</evidence>
<gene>
    <name evidence="2" type="ORF">BAN20980_01022</name>
</gene>